<dbReference type="KEGG" id="mfy:HH212_12785"/>
<sequence>MPPLHHALFSRRSPATPFLLTIVLACGLAGCKREQPPAPAKPAASAPAVPSVPARTRDQAMASLMALPEVKAWSEQIEKGSHGQSHGAVIEDDPAPRLLGGKPYYQLSFVENRPKDIHRRASFLVARQGDEILVEDAQTDTVQSLSEWRRNIRNVELKAH</sequence>
<evidence type="ECO:0000313" key="2">
    <source>
        <dbReference type="EMBL" id="QJE00790.1"/>
    </source>
</evidence>
<keyword evidence="3" id="KW-1185">Reference proteome</keyword>
<organism evidence="2 3">
    <name type="scientific">Massilia forsythiae</name>
    <dbReference type="NCBI Taxonomy" id="2728020"/>
    <lineage>
        <taxon>Bacteria</taxon>
        <taxon>Pseudomonadati</taxon>
        <taxon>Pseudomonadota</taxon>
        <taxon>Betaproteobacteria</taxon>
        <taxon>Burkholderiales</taxon>
        <taxon>Oxalobacteraceae</taxon>
        <taxon>Telluria group</taxon>
        <taxon>Massilia</taxon>
    </lineage>
</organism>
<dbReference type="AlphaFoldDB" id="A0A7Z2ZT22"/>
<dbReference type="Proteomes" id="UP000502415">
    <property type="component" value="Chromosome"/>
</dbReference>
<feature type="compositionally biased region" description="Low complexity" evidence="1">
    <location>
        <begin position="41"/>
        <end position="54"/>
    </location>
</feature>
<accession>A0A7Z2ZT22</accession>
<evidence type="ECO:0000313" key="3">
    <source>
        <dbReference type="Proteomes" id="UP000502415"/>
    </source>
</evidence>
<dbReference type="EMBL" id="CP051685">
    <property type="protein sequence ID" value="QJE00790.1"/>
    <property type="molecule type" value="Genomic_DNA"/>
</dbReference>
<proteinExistence type="predicted"/>
<feature type="region of interest" description="Disordered" evidence="1">
    <location>
        <begin position="34"/>
        <end position="57"/>
    </location>
</feature>
<evidence type="ECO:0000256" key="1">
    <source>
        <dbReference type="SAM" id="MobiDB-lite"/>
    </source>
</evidence>
<gene>
    <name evidence="2" type="ORF">HH212_12785</name>
</gene>
<name>A0A7Z2ZT22_9BURK</name>
<reference evidence="2 3" key="1">
    <citation type="submission" date="2020-04" db="EMBL/GenBank/DDBJ databases">
        <title>Genome sequencing of novel species.</title>
        <authorList>
            <person name="Heo J."/>
            <person name="Kim S.-J."/>
            <person name="Kim J.-S."/>
            <person name="Hong S.-B."/>
            <person name="Kwon S.-W."/>
        </authorList>
    </citation>
    <scope>NUCLEOTIDE SEQUENCE [LARGE SCALE GENOMIC DNA]</scope>
    <source>
        <strain evidence="2 3">GN2-R2</strain>
    </source>
</reference>
<protein>
    <submittedName>
        <fullName evidence="2">Uncharacterized protein</fullName>
    </submittedName>
</protein>
<dbReference type="RefSeq" id="WP_170202821.1">
    <property type="nucleotide sequence ID" value="NZ_CP051685.1"/>
</dbReference>